<dbReference type="EMBL" id="JACMSC010000082">
    <property type="protein sequence ID" value="KAG6467176.1"/>
    <property type="molecule type" value="Genomic_DNA"/>
</dbReference>
<sequence length="77" mass="8082">MAGSHTVLLFNKPPRLHNAQGAVGGVQEDLLGACSVVFSLDVCKDLSVANEKGSRRVPLGSHVLSVGDLKHTFSLTV</sequence>
<dbReference type="InterPro" id="IPR036559">
    <property type="entry name" value="Chl_A_sf"/>
</dbReference>
<keyword evidence="2" id="KW-1185">Reference proteome</keyword>
<evidence type="ECO:0000313" key="2">
    <source>
        <dbReference type="Proteomes" id="UP000734854"/>
    </source>
</evidence>
<dbReference type="GO" id="GO:0015979">
    <property type="term" value="P:photosynthesis"/>
    <property type="evidence" value="ECO:0007669"/>
    <property type="project" value="InterPro"/>
</dbReference>
<dbReference type="AlphaFoldDB" id="A0A8J5EN30"/>
<name>A0A8J5EN30_ZINOF</name>
<dbReference type="Proteomes" id="UP000734854">
    <property type="component" value="Unassembled WGS sequence"/>
</dbReference>
<evidence type="ECO:0000313" key="1">
    <source>
        <dbReference type="EMBL" id="KAG6467176.1"/>
    </source>
</evidence>
<proteinExistence type="predicted"/>
<reference evidence="1 2" key="1">
    <citation type="submission" date="2020-08" db="EMBL/GenBank/DDBJ databases">
        <title>Plant Genome Project.</title>
        <authorList>
            <person name="Zhang R.-G."/>
        </authorList>
    </citation>
    <scope>NUCLEOTIDE SEQUENCE [LARGE SCALE GENOMIC DNA]</scope>
    <source>
        <tissue evidence="1">Rhizome</tissue>
    </source>
</reference>
<protein>
    <submittedName>
        <fullName evidence="1">Uncharacterized protein</fullName>
    </submittedName>
</protein>
<comment type="caution">
    <text evidence="1">The sequence shown here is derived from an EMBL/GenBank/DDBJ whole genome shotgun (WGS) entry which is preliminary data.</text>
</comment>
<organism evidence="1 2">
    <name type="scientific">Zingiber officinale</name>
    <name type="common">Ginger</name>
    <name type="synonym">Amomum zingiber</name>
    <dbReference type="NCBI Taxonomy" id="94328"/>
    <lineage>
        <taxon>Eukaryota</taxon>
        <taxon>Viridiplantae</taxon>
        <taxon>Streptophyta</taxon>
        <taxon>Embryophyta</taxon>
        <taxon>Tracheophyta</taxon>
        <taxon>Spermatophyta</taxon>
        <taxon>Magnoliopsida</taxon>
        <taxon>Liliopsida</taxon>
        <taxon>Zingiberales</taxon>
        <taxon>Zingiberaceae</taxon>
        <taxon>Zingiber</taxon>
    </lineage>
</organism>
<dbReference type="SUPFAM" id="SSF51081">
    <property type="entry name" value="Bacteriochlorophyll A protein"/>
    <property type="match status" value="1"/>
</dbReference>
<gene>
    <name evidence="1" type="ORF">ZIOFF_075003</name>
</gene>
<accession>A0A8J5EN30</accession>